<name>A0A0A9G0J9_ARUDO</name>
<proteinExistence type="predicted"/>
<reference evidence="1" key="2">
    <citation type="journal article" date="2015" name="Data Brief">
        <title>Shoot transcriptome of the giant reed, Arundo donax.</title>
        <authorList>
            <person name="Barrero R.A."/>
            <person name="Guerrero F.D."/>
            <person name="Moolhuijzen P."/>
            <person name="Goolsby J.A."/>
            <person name="Tidwell J."/>
            <person name="Bellgard S.E."/>
            <person name="Bellgard M.I."/>
        </authorList>
    </citation>
    <scope>NUCLEOTIDE SEQUENCE</scope>
    <source>
        <tissue evidence="1">Shoot tissue taken approximately 20 cm above the soil surface</tissue>
    </source>
</reference>
<evidence type="ECO:0000313" key="1">
    <source>
        <dbReference type="EMBL" id="JAE18047.1"/>
    </source>
</evidence>
<dbReference type="AlphaFoldDB" id="A0A0A9G0J9"/>
<dbReference type="EMBL" id="GBRH01179849">
    <property type="protein sequence ID" value="JAE18047.1"/>
    <property type="molecule type" value="Transcribed_RNA"/>
</dbReference>
<accession>A0A0A9G0J9</accession>
<reference evidence="1" key="1">
    <citation type="submission" date="2014-09" db="EMBL/GenBank/DDBJ databases">
        <authorList>
            <person name="Magalhaes I.L.F."/>
            <person name="Oliveira U."/>
            <person name="Santos F.R."/>
            <person name="Vidigal T.H.D.A."/>
            <person name="Brescovit A.D."/>
            <person name="Santos A.J."/>
        </authorList>
    </citation>
    <scope>NUCLEOTIDE SEQUENCE</scope>
    <source>
        <tissue evidence="1">Shoot tissue taken approximately 20 cm above the soil surface</tissue>
    </source>
</reference>
<protein>
    <submittedName>
        <fullName evidence="1">Uncharacterized protein</fullName>
    </submittedName>
</protein>
<organism evidence="1">
    <name type="scientific">Arundo donax</name>
    <name type="common">Giant reed</name>
    <name type="synonym">Donax arundinaceus</name>
    <dbReference type="NCBI Taxonomy" id="35708"/>
    <lineage>
        <taxon>Eukaryota</taxon>
        <taxon>Viridiplantae</taxon>
        <taxon>Streptophyta</taxon>
        <taxon>Embryophyta</taxon>
        <taxon>Tracheophyta</taxon>
        <taxon>Spermatophyta</taxon>
        <taxon>Magnoliopsida</taxon>
        <taxon>Liliopsida</taxon>
        <taxon>Poales</taxon>
        <taxon>Poaceae</taxon>
        <taxon>PACMAD clade</taxon>
        <taxon>Arundinoideae</taxon>
        <taxon>Arundineae</taxon>
        <taxon>Arundo</taxon>
    </lineage>
</organism>
<sequence>MIKFGEINCKRHLCFTSSTSASATTTMDLFILNSRKCFLPQFVFSSWYRRIKRCILASVSFCSIWASSSRLMPCVACATELAW</sequence>